<keyword evidence="1" id="KW-1133">Transmembrane helix</keyword>
<sequence length="266" mass="29762">MQEDNRRLIDEALNFEPVKNTFRLAWEFIILNKKFTSIAIGIFILLNLFAAVPLLSLVFVVLAAVFGVVIQMHVGRTFYATEDIESYVQEIQSSRIEEILSKHVSSAFGVYLGWLLLVFLILILIGFMGAITGLFHEKMTEADVLASLASIGLPLILIAFAFSYVQPLVQSNIVLAKDLKEGFKAVFTLFSKDVWSSAMKKGYFAYVVKVGLVLMAVLFSAGLTATFLTMVPVLGFIASIVLLVFMYVFMIFMSIMSMMARRMVEE</sequence>
<feature type="transmembrane region" description="Helical" evidence="1">
    <location>
        <begin position="108"/>
        <end position="132"/>
    </location>
</feature>
<feature type="transmembrane region" description="Helical" evidence="1">
    <location>
        <begin position="144"/>
        <end position="165"/>
    </location>
</feature>
<dbReference type="EMBL" id="CACVAX010000018">
    <property type="protein sequence ID" value="CAA6807695.1"/>
    <property type="molecule type" value="Genomic_DNA"/>
</dbReference>
<evidence type="ECO:0000313" key="2">
    <source>
        <dbReference type="EMBL" id="CAA6807695.1"/>
    </source>
</evidence>
<keyword evidence="1" id="KW-0472">Membrane</keyword>
<gene>
    <name evidence="2" type="ORF">HELGO_WM3781</name>
</gene>
<feature type="transmembrane region" description="Helical" evidence="1">
    <location>
        <begin position="203"/>
        <end position="227"/>
    </location>
</feature>
<feature type="transmembrane region" description="Helical" evidence="1">
    <location>
        <begin position="38"/>
        <end position="70"/>
    </location>
</feature>
<keyword evidence="1" id="KW-0812">Transmembrane</keyword>
<evidence type="ECO:0000256" key="1">
    <source>
        <dbReference type="SAM" id="Phobius"/>
    </source>
</evidence>
<organism evidence="2">
    <name type="scientific">uncultured Sulfurovum sp</name>
    <dbReference type="NCBI Taxonomy" id="269237"/>
    <lineage>
        <taxon>Bacteria</taxon>
        <taxon>Pseudomonadati</taxon>
        <taxon>Campylobacterota</taxon>
        <taxon>Epsilonproteobacteria</taxon>
        <taxon>Campylobacterales</taxon>
        <taxon>Sulfurovaceae</taxon>
        <taxon>Sulfurovum</taxon>
        <taxon>environmental samples</taxon>
    </lineage>
</organism>
<accession>A0A6S6SSS7</accession>
<reference evidence="2" key="1">
    <citation type="submission" date="2020-01" db="EMBL/GenBank/DDBJ databases">
        <authorList>
            <person name="Meier V. D."/>
            <person name="Meier V D."/>
        </authorList>
    </citation>
    <scope>NUCLEOTIDE SEQUENCE</scope>
    <source>
        <strain evidence="2">HLG_WM_MAG_04</strain>
    </source>
</reference>
<name>A0A6S6SSS7_9BACT</name>
<feature type="transmembrane region" description="Helical" evidence="1">
    <location>
        <begin position="233"/>
        <end position="253"/>
    </location>
</feature>
<dbReference type="AlphaFoldDB" id="A0A6S6SSS7"/>
<protein>
    <submittedName>
        <fullName evidence="2">Uncharacterized protein</fullName>
    </submittedName>
</protein>
<proteinExistence type="predicted"/>